<name>A0ABQ8PKM0_9FUNG</name>
<feature type="domain" description="G" evidence="1">
    <location>
        <begin position="359"/>
        <end position="444"/>
    </location>
</feature>
<dbReference type="InterPro" id="IPR027417">
    <property type="entry name" value="P-loop_NTPase"/>
</dbReference>
<sequence>MIREKTLQNAVAVWQQTAMCVRRLAPKRSGRALGMALGTPTHRSVGHFHLCQGNQNSAFRCQARSYVVTKRAAKVKAPQCPTCGAAFQTVQSGAPGYLNETKWRLINQANLVQGLPMLESAHAEGSVPTIPALSERNNEKGLDSGFQELSEKEYEQLVNKIDDPELKAVFTGEALSRFADPKNVEAKKADKEIDAEEEISSLLKSEPYDALTAARLRRRMEDGRDRIICQRCYTLKHYSRIDHPWKDDIVSDPRSLHFLRYKTNLLVVVVCDIFDIPGSLIPHLGQFIGERHPVILVANKTDMLPKDFHEQRVKMWLRRFTKDLDLNVRSLHLVSSRKNIGVRELAADILEHRRAGQDIYMVGRANVGKSELINALLRISVGGSAHRVLASHVPGTTMGLSGVPLRYFAKALVPAEGAKPQDRQSSLYDTPGVFSRKSIVAFLNNEELKMAICNKRITPFSFILGLGRSVMLGGLARIDLIEGPMRVFVTIFSNIRPHFTNIERAYELIKEMESGKSTILQPPIGTSDRLKMFPKQKLAVEYSFEGLHKNHATLDVAISGIGWIAITGKFPQAKIRVYTPHGAGVYVRPPLMPFEYKKIAPHSAVNRKTPK</sequence>
<dbReference type="SUPFAM" id="SSF52540">
    <property type="entry name" value="P-loop containing nucleoside triphosphate hydrolases"/>
    <property type="match status" value="1"/>
</dbReference>
<dbReference type="Pfam" id="PF21516">
    <property type="entry name" value="YqeH-like_C"/>
    <property type="match status" value="1"/>
</dbReference>
<proteinExistence type="predicted"/>
<feature type="domain" description="NOA1/YqeH-like C-terminal" evidence="2">
    <location>
        <begin position="489"/>
        <end position="589"/>
    </location>
</feature>
<protein>
    <submittedName>
        <fullName evidence="3">Nitric oxide associated protein 1</fullName>
    </submittedName>
</protein>
<accession>A0ABQ8PKM0</accession>
<dbReference type="InterPro" id="IPR048422">
    <property type="entry name" value="NOA1/YqeH-like_C"/>
</dbReference>
<reference evidence="3" key="1">
    <citation type="submission" date="2022-07" db="EMBL/GenBank/DDBJ databases">
        <title>Phylogenomic reconstructions and comparative analyses of Kickxellomycotina fungi.</title>
        <authorList>
            <person name="Reynolds N.K."/>
            <person name="Stajich J.E."/>
            <person name="Barry K."/>
            <person name="Grigoriev I.V."/>
            <person name="Crous P."/>
            <person name="Smith M.E."/>
        </authorList>
    </citation>
    <scope>NUCLEOTIDE SEQUENCE</scope>
    <source>
        <strain evidence="3">BCRC 34882</strain>
    </source>
</reference>
<dbReference type="PANTHER" id="PTHR46434:SF1">
    <property type="entry name" value="GENETIC INTERACTOR OF PROHIBITINS 3, MITOCHONDRIAL"/>
    <property type="match status" value="1"/>
</dbReference>
<dbReference type="Proteomes" id="UP001151295">
    <property type="component" value="Unassembled WGS sequence"/>
</dbReference>
<evidence type="ECO:0000313" key="4">
    <source>
        <dbReference type="Proteomes" id="UP001151295"/>
    </source>
</evidence>
<comment type="caution">
    <text evidence="3">The sequence shown here is derived from an EMBL/GenBank/DDBJ whole genome shotgun (WGS) entry which is preliminary data.</text>
</comment>
<dbReference type="Gene3D" id="3.40.50.300">
    <property type="entry name" value="P-loop containing nucleotide triphosphate hydrolases"/>
    <property type="match status" value="1"/>
</dbReference>
<dbReference type="CDD" id="cd01855">
    <property type="entry name" value="YqeH"/>
    <property type="match status" value="1"/>
</dbReference>
<dbReference type="EMBL" id="JANBQD010000049">
    <property type="protein sequence ID" value="KAJ1990565.1"/>
    <property type="molecule type" value="Genomic_DNA"/>
</dbReference>
<dbReference type="InterPro" id="IPR050896">
    <property type="entry name" value="Mito_lipid_metab_GTPase"/>
</dbReference>
<evidence type="ECO:0000313" key="3">
    <source>
        <dbReference type="EMBL" id="KAJ1990565.1"/>
    </source>
</evidence>
<evidence type="ECO:0000259" key="1">
    <source>
        <dbReference type="Pfam" id="PF01926"/>
    </source>
</evidence>
<dbReference type="InterPro" id="IPR006073">
    <property type="entry name" value="GTP-bd"/>
</dbReference>
<dbReference type="Pfam" id="PF01926">
    <property type="entry name" value="MMR_HSR1"/>
    <property type="match status" value="1"/>
</dbReference>
<organism evidence="3 4">
    <name type="scientific">Coemansia umbellata</name>
    <dbReference type="NCBI Taxonomy" id="1424467"/>
    <lineage>
        <taxon>Eukaryota</taxon>
        <taxon>Fungi</taxon>
        <taxon>Fungi incertae sedis</taxon>
        <taxon>Zoopagomycota</taxon>
        <taxon>Kickxellomycotina</taxon>
        <taxon>Kickxellomycetes</taxon>
        <taxon>Kickxellales</taxon>
        <taxon>Kickxellaceae</taxon>
        <taxon>Coemansia</taxon>
    </lineage>
</organism>
<gene>
    <name evidence="3" type="primary">NOA1</name>
    <name evidence="3" type="ORF">EDC05_003985</name>
</gene>
<evidence type="ECO:0000259" key="2">
    <source>
        <dbReference type="Pfam" id="PF21516"/>
    </source>
</evidence>
<dbReference type="PANTHER" id="PTHR46434">
    <property type="entry name" value="GENETIC INTERACTOR OF PROHIBITINS 3, MITOCHONDRIAL"/>
    <property type="match status" value="1"/>
</dbReference>
<keyword evidence="4" id="KW-1185">Reference proteome</keyword>